<feature type="region of interest" description="Disordered" evidence="1">
    <location>
        <begin position="1"/>
        <end position="32"/>
    </location>
</feature>
<feature type="compositionally biased region" description="Basic and acidic residues" evidence="1">
    <location>
        <begin position="9"/>
        <end position="22"/>
    </location>
</feature>
<keyword evidence="3" id="KW-1185">Reference proteome</keyword>
<reference evidence="2 3" key="1">
    <citation type="submission" date="2018-06" db="EMBL/GenBank/DDBJ databases">
        <authorList>
            <consortium name="Pathogen Informatics"/>
            <person name="Doyle S."/>
        </authorList>
    </citation>
    <scope>NUCLEOTIDE SEQUENCE [LARGE SCALE GENOMIC DNA]</scope>
    <source>
        <strain evidence="2 3">NCTC11807</strain>
    </source>
</reference>
<protein>
    <submittedName>
        <fullName evidence="2">Phage infection protein</fullName>
    </submittedName>
</protein>
<dbReference type="AlphaFoldDB" id="A0A380H163"/>
<proteinExistence type="predicted"/>
<dbReference type="Proteomes" id="UP000255425">
    <property type="component" value="Unassembled WGS sequence"/>
</dbReference>
<dbReference type="EMBL" id="UHDZ01000001">
    <property type="protein sequence ID" value="SUM68931.1"/>
    <property type="molecule type" value="Genomic_DNA"/>
</dbReference>
<name>A0A380H163_9STAP</name>
<evidence type="ECO:0000313" key="2">
    <source>
        <dbReference type="EMBL" id="SUM68931.1"/>
    </source>
</evidence>
<accession>A0A380H163</accession>
<evidence type="ECO:0000313" key="3">
    <source>
        <dbReference type="Proteomes" id="UP000255425"/>
    </source>
</evidence>
<evidence type="ECO:0000256" key="1">
    <source>
        <dbReference type="SAM" id="MobiDB-lite"/>
    </source>
</evidence>
<organism evidence="2 3">
    <name type="scientific">Staphylococcus saccharolyticus</name>
    <dbReference type="NCBI Taxonomy" id="33028"/>
    <lineage>
        <taxon>Bacteria</taxon>
        <taxon>Bacillati</taxon>
        <taxon>Bacillota</taxon>
        <taxon>Bacilli</taxon>
        <taxon>Bacillales</taxon>
        <taxon>Staphylococcaceae</taxon>
        <taxon>Staphylococcus</taxon>
    </lineage>
</organism>
<gene>
    <name evidence="2" type="ORF">NCTC11807_00680</name>
</gene>
<sequence length="52" mass="6009">MSKTQKIVMDSKKSEMKQKVESGKIPAQQAQKMKEKWTTKILMLSKLNSKLL</sequence>